<keyword evidence="1" id="KW-0472">Membrane</keyword>
<accession>A0A1R0X1L4</accession>
<reference evidence="2 3" key="1">
    <citation type="submission" date="2016-10" db="EMBL/GenBank/DDBJ databases">
        <title>Paenibacillus species isolates.</title>
        <authorList>
            <person name="Beno S.M."/>
        </authorList>
    </citation>
    <scope>NUCLEOTIDE SEQUENCE [LARGE SCALE GENOMIC DNA]</scope>
    <source>
        <strain evidence="2 3">FSL H7-0604</strain>
    </source>
</reference>
<dbReference type="Proteomes" id="UP000187465">
    <property type="component" value="Unassembled WGS sequence"/>
</dbReference>
<feature type="transmembrane region" description="Helical" evidence="1">
    <location>
        <begin position="30"/>
        <end position="48"/>
    </location>
</feature>
<sequence>MRGEPKLLILILLIQVLLILTAFKKSYRNVGISFSVGSLIYVMFLVFDPPSTEKDLHFEGVFFTIITILIVIPIYVIGSVWWIKAYLQRRKSVLHKENGENLNG</sequence>
<dbReference type="EMBL" id="MKQP01000040">
    <property type="protein sequence ID" value="OMD26785.1"/>
    <property type="molecule type" value="Genomic_DNA"/>
</dbReference>
<evidence type="ECO:0000313" key="2">
    <source>
        <dbReference type="EMBL" id="OMD26785.1"/>
    </source>
</evidence>
<gene>
    <name evidence="2" type="ORF">BJP51_26705</name>
</gene>
<feature type="transmembrane region" description="Helical" evidence="1">
    <location>
        <begin position="6"/>
        <end position="23"/>
    </location>
</feature>
<organism evidence="2 3">
    <name type="scientific">Paenibacillus odorifer</name>
    <dbReference type="NCBI Taxonomy" id="189426"/>
    <lineage>
        <taxon>Bacteria</taxon>
        <taxon>Bacillati</taxon>
        <taxon>Bacillota</taxon>
        <taxon>Bacilli</taxon>
        <taxon>Bacillales</taxon>
        <taxon>Paenibacillaceae</taxon>
        <taxon>Paenibacillus</taxon>
    </lineage>
</organism>
<keyword evidence="1" id="KW-0812">Transmembrane</keyword>
<evidence type="ECO:0000313" key="3">
    <source>
        <dbReference type="Proteomes" id="UP000187465"/>
    </source>
</evidence>
<dbReference type="AlphaFoldDB" id="A0A1R0X1L4"/>
<protein>
    <submittedName>
        <fullName evidence="2">Uncharacterized protein</fullName>
    </submittedName>
</protein>
<keyword evidence="1" id="KW-1133">Transmembrane helix</keyword>
<feature type="transmembrane region" description="Helical" evidence="1">
    <location>
        <begin position="60"/>
        <end position="83"/>
    </location>
</feature>
<name>A0A1R0X1L4_9BACL</name>
<proteinExistence type="predicted"/>
<evidence type="ECO:0000256" key="1">
    <source>
        <dbReference type="SAM" id="Phobius"/>
    </source>
</evidence>
<comment type="caution">
    <text evidence="2">The sequence shown here is derived from an EMBL/GenBank/DDBJ whole genome shotgun (WGS) entry which is preliminary data.</text>
</comment>